<feature type="region of interest" description="Disordered" evidence="1">
    <location>
        <begin position="48"/>
        <end position="78"/>
    </location>
</feature>
<protein>
    <submittedName>
        <fullName evidence="2">Uncharacterized protein</fullName>
    </submittedName>
</protein>
<reference evidence="3" key="1">
    <citation type="journal article" date="2019" name="bioRxiv">
        <title>Genomics, evolutionary history and diagnostics of the Alternaria alternata species group including apple and Asian pear pathotypes.</title>
        <authorList>
            <person name="Armitage A.D."/>
            <person name="Cockerton H.M."/>
            <person name="Sreenivasaprasad S."/>
            <person name="Woodhall J.W."/>
            <person name="Lane C.R."/>
            <person name="Harrison R.J."/>
            <person name="Clarkson J.P."/>
        </authorList>
    </citation>
    <scope>NUCLEOTIDE SEQUENCE [LARGE SCALE GENOMIC DNA]</scope>
    <source>
        <strain evidence="3">FERA 1177</strain>
    </source>
</reference>
<dbReference type="EMBL" id="PDXD01000034">
    <property type="protein sequence ID" value="RYN71224.1"/>
    <property type="molecule type" value="Genomic_DNA"/>
</dbReference>
<name>A0A4Q4N675_ALTAL</name>
<organism evidence="2 3">
    <name type="scientific">Alternaria alternata</name>
    <name type="common">Alternaria rot fungus</name>
    <name type="synonym">Torula alternata</name>
    <dbReference type="NCBI Taxonomy" id="5599"/>
    <lineage>
        <taxon>Eukaryota</taxon>
        <taxon>Fungi</taxon>
        <taxon>Dikarya</taxon>
        <taxon>Ascomycota</taxon>
        <taxon>Pezizomycotina</taxon>
        <taxon>Dothideomycetes</taxon>
        <taxon>Pleosporomycetidae</taxon>
        <taxon>Pleosporales</taxon>
        <taxon>Pleosporineae</taxon>
        <taxon>Pleosporaceae</taxon>
        <taxon>Alternaria</taxon>
        <taxon>Alternaria sect. Alternaria</taxon>
        <taxon>Alternaria alternata complex</taxon>
    </lineage>
</organism>
<evidence type="ECO:0000313" key="3">
    <source>
        <dbReference type="Proteomes" id="UP000291422"/>
    </source>
</evidence>
<dbReference type="AlphaFoldDB" id="A0A4Q4N675"/>
<dbReference type="Proteomes" id="UP000291422">
    <property type="component" value="Unassembled WGS sequence"/>
</dbReference>
<gene>
    <name evidence="2" type="ORF">AA0117_g9762</name>
</gene>
<sequence length="78" mass="8235">MAGLNNNSSSSVGGASYLPFAGSIGTEGCSGRAPHDWKSRSKIICKKKKRIEDQQHSLKLQHGKLRGGQGSGSDVEHA</sequence>
<evidence type="ECO:0000256" key="1">
    <source>
        <dbReference type="SAM" id="MobiDB-lite"/>
    </source>
</evidence>
<accession>A0A4Q4N675</accession>
<proteinExistence type="predicted"/>
<evidence type="ECO:0000313" key="2">
    <source>
        <dbReference type="EMBL" id="RYN71224.1"/>
    </source>
</evidence>
<comment type="caution">
    <text evidence="2">The sequence shown here is derived from an EMBL/GenBank/DDBJ whole genome shotgun (WGS) entry which is preliminary data.</text>
</comment>